<dbReference type="InterPro" id="IPR036136">
    <property type="entry name" value="Nit/Sulf_reduc_fer-like_dom_sf"/>
</dbReference>
<dbReference type="Pfam" id="PF03460">
    <property type="entry name" value="NIR_SIR_ferr"/>
    <property type="match status" value="1"/>
</dbReference>
<evidence type="ECO:0000259" key="8">
    <source>
        <dbReference type="Pfam" id="PF03460"/>
    </source>
</evidence>
<keyword evidence="3" id="KW-0479">Metal-binding</keyword>
<dbReference type="PANTHER" id="PTHR32439">
    <property type="entry name" value="FERREDOXIN--NITRITE REDUCTASE, CHLOROPLASTIC"/>
    <property type="match status" value="1"/>
</dbReference>
<gene>
    <name evidence="9" type="ORF">LCGC14_0644560</name>
</gene>
<dbReference type="GO" id="GO:0016491">
    <property type="term" value="F:oxidoreductase activity"/>
    <property type="evidence" value="ECO:0007669"/>
    <property type="project" value="UniProtKB-KW"/>
</dbReference>
<protein>
    <recommendedName>
        <fullName evidence="10">Nitrite/sulphite reductase 4Fe-4S domain-containing protein</fullName>
    </recommendedName>
</protein>
<organism evidence="9">
    <name type="scientific">marine sediment metagenome</name>
    <dbReference type="NCBI Taxonomy" id="412755"/>
    <lineage>
        <taxon>unclassified sequences</taxon>
        <taxon>metagenomes</taxon>
        <taxon>ecological metagenomes</taxon>
    </lineage>
</organism>
<evidence type="ECO:0000256" key="3">
    <source>
        <dbReference type="ARBA" id="ARBA00022723"/>
    </source>
</evidence>
<dbReference type="Pfam" id="PF01077">
    <property type="entry name" value="NIR_SIR"/>
    <property type="match status" value="2"/>
</dbReference>
<evidence type="ECO:0000256" key="6">
    <source>
        <dbReference type="ARBA" id="ARBA00023014"/>
    </source>
</evidence>
<dbReference type="InterPro" id="IPR005117">
    <property type="entry name" value="NiRdtase/SiRdtase_haem-b_fer"/>
</dbReference>
<dbReference type="PROSITE" id="PS00365">
    <property type="entry name" value="NIR_SIR"/>
    <property type="match status" value="1"/>
</dbReference>
<feature type="domain" description="Nitrite/Sulfite reductase ferredoxin-like" evidence="8">
    <location>
        <begin position="27"/>
        <end position="93"/>
    </location>
</feature>
<dbReference type="SUPFAM" id="SSF56014">
    <property type="entry name" value="Nitrite and sulphite reductase 4Fe-4S domain-like"/>
    <property type="match status" value="2"/>
</dbReference>
<dbReference type="AlphaFoldDB" id="A0A0F9R3D5"/>
<dbReference type="GO" id="GO:0046872">
    <property type="term" value="F:metal ion binding"/>
    <property type="evidence" value="ECO:0007669"/>
    <property type="project" value="UniProtKB-KW"/>
</dbReference>
<evidence type="ECO:0000259" key="7">
    <source>
        <dbReference type="Pfam" id="PF01077"/>
    </source>
</evidence>
<dbReference type="GO" id="GO:0020037">
    <property type="term" value="F:heme binding"/>
    <property type="evidence" value="ECO:0007669"/>
    <property type="project" value="InterPro"/>
</dbReference>
<keyword evidence="4" id="KW-0560">Oxidoreductase</keyword>
<evidence type="ECO:0000256" key="4">
    <source>
        <dbReference type="ARBA" id="ARBA00023002"/>
    </source>
</evidence>
<feature type="domain" description="Nitrite/sulphite reductase 4Fe-4S" evidence="7">
    <location>
        <begin position="341"/>
        <end position="443"/>
    </location>
</feature>
<name>A0A0F9R3D5_9ZZZZ</name>
<keyword evidence="5" id="KW-0408">Iron</keyword>
<dbReference type="InterPro" id="IPR051329">
    <property type="entry name" value="NIR_SIR_4Fe-4S"/>
</dbReference>
<comment type="caution">
    <text evidence="9">The sequence shown here is derived from an EMBL/GenBank/DDBJ whole genome shotgun (WGS) entry which is preliminary data.</text>
</comment>
<reference evidence="9" key="1">
    <citation type="journal article" date="2015" name="Nature">
        <title>Complex archaea that bridge the gap between prokaryotes and eukaryotes.</title>
        <authorList>
            <person name="Spang A."/>
            <person name="Saw J.H."/>
            <person name="Jorgensen S.L."/>
            <person name="Zaremba-Niedzwiedzka K."/>
            <person name="Martijn J."/>
            <person name="Lind A.E."/>
            <person name="van Eijk R."/>
            <person name="Schleper C."/>
            <person name="Guy L."/>
            <person name="Ettema T.J."/>
        </authorList>
    </citation>
    <scope>NUCLEOTIDE SEQUENCE</scope>
</reference>
<dbReference type="InterPro" id="IPR006067">
    <property type="entry name" value="NO2/SO3_Rdtase_4Fe4S_dom"/>
</dbReference>
<dbReference type="InterPro" id="IPR045854">
    <property type="entry name" value="NO2/SO3_Rdtase_4Fe4S_sf"/>
</dbReference>
<sequence length="455" mass="49657">MTDNNVSFPCQQAPDDPHVARLLGLYSQRQEGQWMQRLKILGGHLTAQQWRGLAEIVRQFTPDCPLHLTTRQDIELHTLTVDRIPGVQHRIAEMGLTCLGACGDTLRNITVCPCAGVQTGRVDLIPLAWAIRKHLEATDGIFDLPRKFKIALACGDDCGQPWINDMGFVARQRDRQWGFRVMVAGSLGAKPGVGMLFADWLPAGEVLPLVTAAVRVFAAHGDRDNRRRARLRHVRERVGDEAFTTMLQAAFDEALAEQSWPAPPMEEPTAGLAERLTLTFPNGDITPEAAEALGRLAGRDDTAVRIANDHRVIVFGREPAQLADAVAEFDALSAAAKPQPNVVACPGQRWCSHGLVHTNTMADRIRAELPDLAPSTFVRVSGCPNGCGHSAVADIGLSGVLVQRDGDKKEAYNLVAGGGMGRRAKLAQPVAQKLLPDEVLQQIRQLHLNALQETR</sequence>
<dbReference type="GO" id="GO:0051539">
    <property type="term" value="F:4 iron, 4 sulfur cluster binding"/>
    <property type="evidence" value="ECO:0007669"/>
    <property type="project" value="UniProtKB-KW"/>
</dbReference>
<accession>A0A0F9R3D5</accession>
<dbReference type="PRINTS" id="PR00397">
    <property type="entry name" value="SIROHAEM"/>
</dbReference>
<feature type="domain" description="Nitrite/sulphite reductase 4Fe-4S" evidence="7">
    <location>
        <begin position="102"/>
        <end position="248"/>
    </location>
</feature>
<evidence type="ECO:0000256" key="2">
    <source>
        <dbReference type="ARBA" id="ARBA00022617"/>
    </source>
</evidence>
<evidence type="ECO:0000313" key="9">
    <source>
        <dbReference type="EMBL" id="KKN49259.1"/>
    </source>
</evidence>
<keyword evidence="1" id="KW-0004">4Fe-4S</keyword>
<dbReference type="SUPFAM" id="SSF55124">
    <property type="entry name" value="Nitrite/Sulfite reductase N-terminal domain-like"/>
    <property type="match status" value="1"/>
</dbReference>
<keyword evidence="6" id="KW-0411">Iron-sulfur</keyword>
<proteinExistence type="predicted"/>
<keyword evidence="2" id="KW-0349">Heme</keyword>
<evidence type="ECO:0008006" key="10">
    <source>
        <dbReference type="Google" id="ProtNLM"/>
    </source>
</evidence>
<dbReference type="EMBL" id="LAZR01001175">
    <property type="protein sequence ID" value="KKN49259.1"/>
    <property type="molecule type" value="Genomic_DNA"/>
</dbReference>
<dbReference type="PANTHER" id="PTHR32439:SF9">
    <property type="entry name" value="BLR3264 PROTEIN"/>
    <property type="match status" value="1"/>
</dbReference>
<evidence type="ECO:0000256" key="5">
    <source>
        <dbReference type="ARBA" id="ARBA00023004"/>
    </source>
</evidence>
<dbReference type="InterPro" id="IPR006066">
    <property type="entry name" value="NO2/SO3_Rdtase_FeS/sirohaem_BS"/>
</dbReference>
<dbReference type="Gene3D" id="3.30.413.10">
    <property type="entry name" value="Sulfite Reductase Hemoprotein, domain 1"/>
    <property type="match status" value="2"/>
</dbReference>
<dbReference type="Gene3D" id="3.90.480.10">
    <property type="entry name" value="Sulfite Reductase Hemoprotein,Domain 2"/>
    <property type="match status" value="1"/>
</dbReference>
<evidence type="ECO:0000256" key="1">
    <source>
        <dbReference type="ARBA" id="ARBA00022485"/>
    </source>
</evidence>